<keyword evidence="2" id="KW-1185">Reference proteome</keyword>
<comment type="caution">
    <text evidence="1">The sequence shown here is derived from an EMBL/GenBank/DDBJ whole genome shotgun (WGS) entry which is preliminary data.</text>
</comment>
<evidence type="ECO:0000313" key="2">
    <source>
        <dbReference type="Proteomes" id="UP000033774"/>
    </source>
</evidence>
<evidence type="ECO:0000313" key="1">
    <source>
        <dbReference type="EMBL" id="KJV10970.1"/>
    </source>
</evidence>
<name>A0A0F3IW41_9PROT</name>
<dbReference type="Proteomes" id="UP000033774">
    <property type="component" value="Unassembled WGS sequence"/>
</dbReference>
<proteinExistence type="predicted"/>
<sequence length="436" mass="47485">MAAPLQRRVFDQATLNHFLDLYERSSRGPAFAERPSFLACDFSGLDFSGRDLTNFSAIGCRFVNADLSRSNLSFANLYAADLRGAILKNVDFTRADLRGACLRSADLGGANLQEASLERGALFFASIDGGFRDTAVPVKSAYYRQIHHLAPEPIRDTDMRGVILEHADISDSDLSFTDLTGANLTGANLTRSNLTGARFFGANLTGAKLQGAKLRQTNFVTAIYDSAQFKDCDISGTVFPREMPDFDAEFPRRLARHTRWVQSLGSEGERLDFTMIDLRGKKFDGLDLSAAVFTLSLLDEASFAGCYMAMAELNGVSARKARFDKADLRGSNLTRGNFTLANFQGANLGMMDIAGMHPMSVPTRLTQSCIMAANFDNAVLTGADLELADATEARFTSANLAGAVLINTYCYGANFRGTNFDNAVLTHVRGLEFSLT</sequence>
<organism evidence="1 2">
    <name type="scientific">Elstera litoralis</name>
    <dbReference type="NCBI Taxonomy" id="552518"/>
    <lineage>
        <taxon>Bacteria</taxon>
        <taxon>Pseudomonadati</taxon>
        <taxon>Pseudomonadota</taxon>
        <taxon>Alphaproteobacteria</taxon>
        <taxon>Rhodospirillales</taxon>
        <taxon>Rhodospirillaceae</taxon>
        <taxon>Elstera</taxon>
    </lineage>
</organism>
<protein>
    <recommendedName>
        <fullName evidence="3">Pentapeptide repeat-containing protein</fullName>
    </recommendedName>
</protein>
<dbReference type="OrthoDB" id="7908941at2"/>
<reference evidence="1 2" key="1">
    <citation type="submission" date="2015-03" db="EMBL/GenBank/DDBJ databases">
        <title>Draft genome sequence of Elstera litoralis.</title>
        <authorList>
            <person name="Rahalkar M.C."/>
            <person name="Dhakephalkar P.K."/>
            <person name="Pore S.D."/>
            <person name="Arora P."/>
            <person name="Kapse N.G."/>
            <person name="Pandit P.S."/>
        </authorList>
    </citation>
    <scope>NUCLEOTIDE SEQUENCE [LARGE SCALE GENOMIC DNA]</scope>
    <source>
        <strain evidence="1 2">Dia-1</strain>
    </source>
</reference>
<dbReference type="RefSeq" id="WP_045774295.1">
    <property type="nucleotide sequence ID" value="NZ_LAJY01000022.1"/>
</dbReference>
<accession>A0A0F3IW41</accession>
<dbReference type="Pfam" id="PF00805">
    <property type="entry name" value="Pentapeptide"/>
    <property type="match status" value="4"/>
</dbReference>
<gene>
    <name evidence="1" type="ORF">VZ95_01410</name>
</gene>
<evidence type="ECO:0008006" key="3">
    <source>
        <dbReference type="Google" id="ProtNLM"/>
    </source>
</evidence>
<dbReference type="Gene3D" id="2.160.20.80">
    <property type="entry name" value="E3 ubiquitin-protein ligase SopA"/>
    <property type="match status" value="4"/>
</dbReference>
<dbReference type="PANTHER" id="PTHR14136:SF17">
    <property type="entry name" value="BTB_POZ DOMAIN-CONTAINING PROTEIN KCTD9"/>
    <property type="match status" value="1"/>
</dbReference>
<dbReference type="SUPFAM" id="SSF141571">
    <property type="entry name" value="Pentapeptide repeat-like"/>
    <property type="match status" value="3"/>
</dbReference>
<dbReference type="InterPro" id="IPR001646">
    <property type="entry name" value="5peptide_repeat"/>
</dbReference>
<dbReference type="PANTHER" id="PTHR14136">
    <property type="entry name" value="BTB_POZ DOMAIN-CONTAINING PROTEIN KCTD9"/>
    <property type="match status" value="1"/>
</dbReference>
<dbReference type="AlphaFoldDB" id="A0A0F3IW41"/>
<dbReference type="InterPro" id="IPR051082">
    <property type="entry name" value="Pentapeptide-BTB/POZ_domain"/>
</dbReference>
<dbReference type="EMBL" id="LAJY01000022">
    <property type="protein sequence ID" value="KJV10970.1"/>
    <property type="molecule type" value="Genomic_DNA"/>
</dbReference>